<dbReference type="AlphaFoldDB" id="A0A2N9X5R3"/>
<accession>A0A2N9X5R3</accession>
<feature type="domain" description="Adaptor protein ClpS core" evidence="2">
    <location>
        <begin position="18"/>
        <end position="96"/>
    </location>
</feature>
<dbReference type="GO" id="GO:0030163">
    <property type="term" value="P:protein catabolic process"/>
    <property type="evidence" value="ECO:0007669"/>
    <property type="project" value="InterPro"/>
</dbReference>
<comment type="function">
    <text evidence="1">Involved in the modulation of the specificity of the ClpAP-mediated ATP-dependent protein degradation.</text>
</comment>
<dbReference type="InterPro" id="IPR003769">
    <property type="entry name" value="ClpS_core"/>
</dbReference>
<keyword evidence="4" id="KW-1185">Reference proteome</keyword>
<dbReference type="Proteomes" id="UP000230202">
    <property type="component" value="Unassembled WGS sequence"/>
</dbReference>
<dbReference type="InterPro" id="IPR022935">
    <property type="entry name" value="ClpS"/>
</dbReference>
<protein>
    <recommendedName>
        <fullName evidence="1">ATP-dependent Clp protease adapter protein ClpS</fullName>
    </recommendedName>
</protein>
<evidence type="ECO:0000256" key="1">
    <source>
        <dbReference type="HAMAP-Rule" id="MF_00302"/>
    </source>
</evidence>
<dbReference type="Gene3D" id="3.30.1390.10">
    <property type="match status" value="1"/>
</dbReference>
<sequence length="101" mass="11456">MSNTRTQTVSQNQESMLKPPKRYKVVLLNDDYTPMDFVVTVLMEVFHLPHTQAIAIMLMVHESGRGVCGVFQKDIAETKCNQVLERAEAAGFPLRCLTEEE</sequence>
<name>A0A2N9X5R3_9NEIS</name>
<comment type="similarity">
    <text evidence="1">Belongs to the ClpS family.</text>
</comment>
<dbReference type="HAMAP" id="MF_00302">
    <property type="entry name" value="ClpS"/>
    <property type="match status" value="1"/>
</dbReference>
<dbReference type="EMBL" id="MEIL01000029">
    <property type="protein sequence ID" value="PIT38516.1"/>
    <property type="molecule type" value="Genomic_DNA"/>
</dbReference>
<dbReference type="GO" id="GO:0006508">
    <property type="term" value="P:proteolysis"/>
    <property type="evidence" value="ECO:0007669"/>
    <property type="project" value="UniProtKB-UniRule"/>
</dbReference>
<keyword evidence="3" id="KW-0378">Hydrolase</keyword>
<dbReference type="SUPFAM" id="SSF54736">
    <property type="entry name" value="ClpS-like"/>
    <property type="match status" value="1"/>
</dbReference>
<dbReference type="InterPro" id="IPR014719">
    <property type="entry name" value="Ribosomal_bL12_C/ClpS-like"/>
</dbReference>
<evidence type="ECO:0000313" key="3">
    <source>
        <dbReference type="EMBL" id="PIT38516.1"/>
    </source>
</evidence>
<dbReference type="NCBIfam" id="NF000672">
    <property type="entry name" value="PRK00033.1-5"/>
    <property type="match status" value="1"/>
</dbReference>
<reference evidence="3" key="1">
    <citation type="journal article" date="2017" name="MBio">
        <title>Type VI secretion-mediated competition in the bee gut microbiome.</title>
        <authorList>
            <person name="Steele M.I."/>
            <person name="Kwong W.K."/>
            <person name="Powell J.E."/>
            <person name="Whiteley M."/>
            <person name="Moran N.A."/>
        </authorList>
    </citation>
    <scope>NUCLEOTIDE SEQUENCE [LARGE SCALE GENOMIC DNA]</scope>
    <source>
        <strain evidence="3">WkB273</strain>
    </source>
</reference>
<comment type="caution">
    <text evidence="3">The sequence shown here is derived from an EMBL/GenBank/DDBJ whole genome shotgun (WGS) entry which is preliminary data.</text>
</comment>
<dbReference type="PANTHER" id="PTHR33473">
    <property type="entry name" value="ATP-DEPENDENT CLP PROTEASE ADAPTER PROTEIN CLPS1, CHLOROPLASTIC"/>
    <property type="match status" value="1"/>
</dbReference>
<evidence type="ECO:0000259" key="2">
    <source>
        <dbReference type="Pfam" id="PF02617"/>
    </source>
</evidence>
<gene>
    <name evidence="1" type="primary">clpS</name>
    <name evidence="3" type="ORF">BHC54_08220</name>
</gene>
<organism evidence="3 4">
    <name type="scientific">Snodgrassella alvi</name>
    <dbReference type="NCBI Taxonomy" id="1196083"/>
    <lineage>
        <taxon>Bacteria</taxon>
        <taxon>Pseudomonadati</taxon>
        <taxon>Pseudomonadota</taxon>
        <taxon>Betaproteobacteria</taxon>
        <taxon>Neisseriales</taxon>
        <taxon>Neisseriaceae</taxon>
        <taxon>Snodgrassella</taxon>
    </lineage>
</organism>
<dbReference type="FunFam" id="3.30.1390.10:FF:000002">
    <property type="entry name" value="ATP-dependent Clp protease adapter protein ClpS"/>
    <property type="match status" value="1"/>
</dbReference>
<dbReference type="GO" id="GO:0008233">
    <property type="term" value="F:peptidase activity"/>
    <property type="evidence" value="ECO:0007669"/>
    <property type="project" value="UniProtKB-KW"/>
</dbReference>
<dbReference type="OrthoDB" id="9796121at2"/>
<keyword evidence="3" id="KW-0645">Protease</keyword>
<evidence type="ECO:0000313" key="4">
    <source>
        <dbReference type="Proteomes" id="UP000230202"/>
    </source>
</evidence>
<comment type="subunit">
    <text evidence="1">Binds to the N-terminal domain of the chaperone ClpA.</text>
</comment>
<proteinExistence type="inferred from homology"/>
<dbReference type="RefSeq" id="WP_100140028.1">
    <property type="nucleotide sequence ID" value="NZ_CP159758.2"/>
</dbReference>
<dbReference type="Pfam" id="PF02617">
    <property type="entry name" value="ClpS"/>
    <property type="match status" value="1"/>
</dbReference>
<dbReference type="PANTHER" id="PTHR33473:SF19">
    <property type="entry name" value="ATP-DEPENDENT CLP PROTEASE ADAPTER PROTEIN CLPS"/>
    <property type="match status" value="1"/>
</dbReference>